<evidence type="ECO:0000313" key="2">
    <source>
        <dbReference type="EMBL" id="MDP9612963.1"/>
    </source>
</evidence>
<comment type="caution">
    <text evidence="2">The sequence shown here is derived from an EMBL/GenBank/DDBJ whole genome shotgun (WGS) entry which is preliminary data.</text>
</comment>
<dbReference type="Proteomes" id="UP001234880">
    <property type="component" value="Unassembled WGS sequence"/>
</dbReference>
<evidence type="ECO:0000256" key="1">
    <source>
        <dbReference type="SAM" id="MobiDB-lite"/>
    </source>
</evidence>
<evidence type="ECO:0000313" key="3">
    <source>
        <dbReference type="Proteomes" id="UP001234880"/>
    </source>
</evidence>
<accession>A0ABT9KWZ1</accession>
<organism evidence="2 3">
    <name type="scientific">Streptomyces demainii</name>
    <dbReference type="NCBI Taxonomy" id="588122"/>
    <lineage>
        <taxon>Bacteria</taxon>
        <taxon>Bacillati</taxon>
        <taxon>Actinomycetota</taxon>
        <taxon>Actinomycetes</taxon>
        <taxon>Kitasatosporales</taxon>
        <taxon>Streptomycetaceae</taxon>
        <taxon>Streptomyces</taxon>
    </lineage>
</organism>
<gene>
    <name evidence="2" type="ORF">JOF35_005240</name>
</gene>
<proteinExistence type="predicted"/>
<reference evidence="2 3" key="1">
    <citation type="submission" date="2023-07" db="EMBL/GenBank/DDBJ databases">
        <title>Sequencing the genomes of 1000 actinobacteria strains.</title>
        <authorList>
            <person name="Klenk H.-P."/>
        </authorList>
    </citation>
    <scope>NUCLEOTIDE SEQUENCE [LARGE SCALE GENOMIC DNA]</scope>
    <source>
        <strain evidence="2 3">DSM 41600</strain>
    </source>
</reference>
<protein>
    <submittedName>
        <fullName evidence="2">Uncharacterized protein</fullName>
    </submittedName>
</protein>
<sequence length="59" mass="6120">MLDSAERAGLGWRTTPGLSGGRTSGNLGIDLAVDCAPSWAYDITTVDDPNAQPRSVQGT</sequence>
<dbReference type="EMBL" id="JAURUE010000001">
    <property type="protein sequence ID" value="MDP9612963.1"/>
    <property type="molecule type" value="Genomic_DNA"/>
</dbReference>
<name>A0ABT9KWZ1_9ACTN</name>
<feature type="region of interest" description="Disordered" evidence="1">
    <location>
        <begin position="1"/>
        <end position="23"/>
    </location>
</feature>
<keyword evidence="3" id="KW-1185">Reference proteome</keyword>